<sequence length="349" mass="38911">MKRTKLFSLCLLVIAMLVMLAACGGGKDEGKKESKNDASDDGVQEITIKLSHEVAENTSQHVGSIAFKEYIENASEGKIEVQVYPNGQLYGDQDVMQSLAANNVQFTQQDLSKLVGDDERFNIPSLPFLFASDDEAVEFWDSEKGMEILSALEKDGIYGLAMWPNGPKHFTNNKRPLKSPEDFKGLNLRTQGGQVLEDVFKALDAGSVSIPFTELYTSLQQGVVDGQTNTFVNTESKKFDEVQKYLTVIGDTRVDVGFFANKEFMDSLNDETKKIVEEGIKAGTDAAREASKEMNEKAFEEIKNRGNVEVYELTDEEREAFVKVWEPVYEKYAPVIGEEYIEAAQNVGK</sequence>
<accession>A0A2V3VKJ5</accession>
<keyword evidence="2" id="KW-0813">Transport</keyword>
<evidence type="ECO:0000256" key="1">
    <source>
        <dbReference type="ARBA" id="ARBA00009023"/>
    </source>
</evidence>
<dbReference type="InterPro" id="IPR004682">
    <property type="entry name" value="TRAP_DctP"/>
</dbReference>
<evidence type="ECO:0000256" key="4">
    <source>
        <dbReference type="SAM" id="SignalP"/>
    </source>
</evidence>
<dbReference type="PIRSF" id="PIRSF006470">
    <property type="entry name" value="DctB"/>
    <property type="match status" value="1"/>
</dbReference>
<dbReference type="PROSITE" id="PS51257">
    <property type="entry name" value="PROKAR_LIPOPROTEIN"/>
    <property type="match status" value="1"/>
</dbReference>
<name>A0A2V3VKJ5_9BACI</name>
<feature type="signal peptide" evidence="4">
    <location>
        <begin position="1"/>
        <end position="21"/>
    </location>
</feature>
<dbReference type="PANTHER" id="PTHR33376:SF7">
    <property type="entry name" value="C4-DICARBOXYLATE-BINDING PROTEIN DCTB"/>
    <property type="match status" value="1"/>
</dbReference>
<dbReference type="Pfam" id="PF03480">
    <property type="entry name" value="DctP"/>
    <property type="match status" value="1"/>
</dbReference>
<dbReference type="GO" id="GO:0055085">
    <property type="term" value="P:transmembrane transport"/>
    <property type="evidence" value="ECO:0007669"/>
    <property type="project" value="InterPro"/>
</dbReference>
<dbReference type="EMBL" id="QJJQ01000019">
    <property type="protein sequence ID" value="PXW82336.1"/>
    <property type="molecule type" value="Genomic_DNA"/>
</dbReference>
<dbReference type="RefSeq" id="WP_244916592.1">
    <property type="nucleotide sequence ID" value="NZ_JBHUHB010000001.1"/>
</dbReference>
<evidence type="ECO:0000256" key="2">
    <source>
        <dbReference type="ARBA" id="ARBA00022448"/>
    </source>
</evidence>
<evidence type="ECO:0000313" key="6">
    <source>
        <dbReference type="Proteomes" id="UP000247978"/>
    </source>
</evidence>
<keyword evidence="3 4" id="KW-0732">Signal</keyword>
<gene>
    <name evidence="5" type="ORF">DFR56_11923</name>
</gene>
<proteinExistence type="inferred from homology"/>
<reference evidence="5 6" key="1">
    <citation type="submission" date="2018-05" db="EMBL/GenBank/DDBJ databases">
        <title>Genomic Encyclopedia of Type Strains, Phase IV (KMG-IV): sequencing the most valuable type-strain genomes for metagenomic binning, comparative biology and taxonomic classification.</title>
        <authorList>
            <person name="Goeker M."/>
        </authorList>
    </citation>
    <scope>NUCLEOTIDE SEQUENCE [LARGE SCALE GENOMIC DNA]</scope>
    <source>
        <strain evidence="5 6">DSM 28556</strain>
    </source>
</reference>
<dbReference type="NCBIfam" id="TIGR00787">
    <property type="entry name" value="dctP"/>
    <property type="match status" value="1"/>
</dbReference>
<dbReference type="GO" id="GO:0030288">
    <property type="term" value="C:outer membrane-bounded periplasmic space"/>
    <property type="evidence" value="ECO:0007669"/>
    <property type="project" value="InterPro"/>
</dbReference>
<comment type="caution">
    <text evidence="5">The sequence shown here is derived from an EMBL/GenBank/DDBJ whole genome shotgun (WGS) entry which is preliminary data.</text>
</comment>
<organism evidence="5 6">
    <name type="scientific">Pseudogracilibacillus auburnensis</name>
    <dbReference type="NCBI Taxonomy" id="1494959"/>
    <lineage>
        <taxon>Bacteria</taxon>
        <taxon>Bacillati</taxon>
        <taxon>Bacillota</taxon>
        <taxon>Bacilli</taxon>
        <taxon>Bacillales</taxon>
        <taxon>Bacillaceae</taxon>
        <taxon>Pseudogracilibacillus</taxon>
    </lineage>
</organism>
<dbReference type="PANTHER" id="PTHR33376">
    <property type="match status" value="1"/>
</dbReference>
<evidence type="ECO:0000313" key="5">
    <source>
        <dbReference type="EMBL" id="PXW82336.1"/>
    </source>
</evidence>
<evidence type="ECO:0000256" key="3">
    <source>
        <dbReference type="ARBA" id="ARBA00022729"/>
    </source>
</evidence>
<dbReference type="InterPro" id="IPR038404">
    <property type="entry name" value="TRAP_DctP_sf"/>
</dbReference>
<dbReference type="Gene3D" id="3.40.190.170">
    <property type="entry name" value="Bacterial extracellular solute-binding protein, family 7"/>
    <property type="match status" value="1"/>
</dbReference>
<feature type="chain" id="PRO_5038574495" evidence="4">
    <location>
        <begin position="22"/>
        <end position="349"/>
    </location>
</feature>
<keyword evidence="6" id="KW-1185">Reference proteome</keyword>
<protein>
    <submittedName>
        <fullName evidence="5">C4-dicarboxylate-binding protein DctP</fullName>
    </submittedName>
</protein>
<comment type="similarity">
    <text evidence="1">Belongs to the bacterial solute-binding protein 7 family.</text>
</comment>
<dbReference type="NCBIfam" id="NF037995">
    <property type="entry name" value="TRAP_S1"/>
    <property type="match status" value="1"/>
</dbReference>
<dbReference type="AlphaFoldDB" id="A0A2V3VKJ5"/>
<dbReference type="Proteomes" id="UP000247978">
    <property type="component" value="Unassembled WGS sequence"/>
</dbReference>
<dbReference type="InterPro" id="IPR018389">
    <property type="entry name" value="DctP_fam"/>
</dbReference>